<keyword evidence="3" id="KW-0406">Ion transport</keyword>
<accession>A0A9D1K096</accession>
<evidence type="ECO:0000256" key="3">
    <source>
        <dbReference type="ARBA" id="ARBA00023065"/>
    </source>
</evidence>
<dbReference type="Proteomes" id="UP000824002">
    <property type="component" value="Unassembled WGS sequence"/>
</dbReference>
<dbReference type="Gene3D" id="3.40.50.10580">
    <property type="entry name" value="ATPase, V1 complex, subunit F"/>
    <property type="match status" value="1"/>
</dbReference>
<dbReference type="InterPro" id="IPR036906">
    <property type="entry name" value="ATPase_V1_fsu_sf"/>
</dbReference>
<proteinExistence type="inferred from homology"/>
<evidence type="ECO:0000313" key="4">
    <source>
        <dbReference type="EMBL" id="HIS77439.1"/>
    </source>
</evidence>
<comment type="similarity">
    <text evidence="1">Belongs to the V-ATPase F subunit family.</text>
</comment>
<dbReference type="GO" id="GO:0046961">
    <property type="term" value="F:proton-transporting ATPase activity, rotational mechanism"/>
    <property type="evidence" value="ECO:0007669"/>
    <property type="project" value="InterPro"/>
</dbReference>
<reference evidence="4" key="2">
    <citation type="journal article" date="2021" name="PeerJ">
        <title>Extensive microbial diversity within the chicken gut microbiome revealed by metagenomics and culture.</title>
        <authorList>
            <person name="Gilroy R."/>
            <person name="Ravi A."/>
            <person name="Getino M."/>
            <person name="Pursley I."/>
            <person name="Horton D.L."/>
            <person name="Alikhan N.F."/>
            <person name="Baker D."/>
            <person name="Gharbi K."/>
            <person name="Hall N."/>
            <person name="Watson M."/>
            <person name="Adriaenssens E.M."/>
            <person name="Foster-Nyarko E."/>
            <person name="Jarju S."/>
            <person name="Secka A."/>
            <person name="Antonio M."/>
            <person name="Oren A."/>
            <person name="Chaudhuri R.R."/>
            <person name="La Ragione R."/>
            <person name="Hildebrand F."/>
            <person name="Pallen M.J."/>
        </authorList>
    </citation>
    <scope>NUCLEOTIDE SEQUENCE</scope>
    <source>
        <strain evidence="4">CHK199-13235</strain>
    </source>
</reference>
<dbReference type="SUPFAM" id="SSF159468">
    <property type="entry name" value="AtpF-like"/>
    <property type="match status" value="1"/>
</dbReference>
<organism evidence="4 5">
    <name type="scientific">Candidatus Merdivicinus excrementipullorum</name>
    <dbReference type="NCBI Taxonomy" id="2840867"/>
    <lineage>
        <taxon>Bacteria</taxon>
        <taxon>Bacillati</taxon>
        <taxon>Bacillota</taxon>
        <taxon>Clostridia</taxon>
        <taxon>Eubacteriales</taxon>
        <taxon>Oscillospiraceae</taxon>
        <taxon>Oscillospiraceae incertae sedis</taxon>
        <taxon>Candidatus Merdivicinus</taxon>
    </lineage>
</organism>
<comment type="caution">
    <text evidence="4">The sequence shown here is derived from an EMBL/GenBank/DDBJ whole genome shotgun (WGS) entry which is preliminary data.</text>
</comment>
<name>A0A9D1K096_9FIRM</name>
<protein>
    <submittedName>
        <fullName evidence="4">V-type ATP synthase subunit F</fullName>
    </submittedName>
</protein>
<dbReference type="AlphaFoldDB" id="A0A9D1K096"/>
<evidence type="ECO:0000313" key="5">
    <source>
        <dbReference type="Proteomes" id="UP000824002"/>
    </source>
</evidence>
<gene>
    <name evidence="4" type="ORF">IAB51_11635</name>
</gene>
<dbReference type="EMBL" id="DVJP01000076">
    <property type="protein sequence ID" value="HIS77439.1"/>
    <property type="molecule type" value="Genomic_DNA"/>
</dbReference>
<keyword evidence="2" id="KW-0813">Transport</keyword>
<evidence type="ECO:0000256" key="2">
    <source>
        <dbReference type="ARBA" id="ARBA00022448"/>
    </source>
</evidence>
<dbReference type="Pfam" id="PF01990">
    <property type="entry name" value="ATP-synt_F"/>
    <property type="match status" value="1"/>
</dbReference>
<sequence length="102" mass="11531">MRMFVISDNVDTQVGMRLAGIEGVVVHEYQEVAEELQKVMEDESIGIVLMTKKLITLCRDLVYDVKLNRQRPLIVEIPDRHGDSSIGDSITSYIQEAVGIRI</sequence>
<dbReference type="InterPro" id="IPR008218">
    <property type="entry name" value="ATPase_V1-cplx_f_g_su"/>
</dbReference>
<reference evidence="4" key="1">
    <citation type="submission" date="2020-10" db="EMBL/GenBank/DDBJ databases">
        <authorList>
            <person name="Gilroy R."/>
        </authorList>
    </citation>
    <scope>NUCLEOTIDE SEQUENCE</scope>
    <source>
        <strain evidence="4">CHK199-13235</strain>
    </source>
</reference>
<evidence type="ECO:0000256" key="1">
    <source>
        <dbReference type="ARBA" id="ARBA00010148"/>
    </source>
</evidence>